<evidence type="ECO:0000313" key="3">
    <source>
        <dbReference type="Proteomes" id="UP001529510"/>
    </source>
</evidence>
<dbReference type="AlphaFoldDB" id="A0ABD0Q6I1"/>
<feature type="region of interest" description="Disordered" evidence="1">
    <location>
        <begin position="1"/>
        <end position="86"/>
    </location>
</feature>
<evidence type="ECO:0000313" key="2">
    <source>
        <dbReference type="EMBL" id="KAL0181873.1"/>
    </source>
</evidence>
<keyword evidence="3" id="KW-1185">Reference proteome</keyword>
<accession>A0ABD0Q6I1</accession>
<dbReference type="Proteomes" id="UP001529510">
    <property type="component" value="Unassembled WGS sequence"/>
</dbReference>
<feature type="non-terminal residue" evidence="2">
    <location>
        <position position="1"/>
    </location>
</feature>
<protein>
    <submittedName>
        <fullName evidence="2">Uncharacterized protein</fullName>
    </submittedName>
</protein>
<gene>
    <name evidence="2" type="ORF">M9458_021248</name>
</gene>
<feature type="compositionally biased region" description="Polar residues" evidence="1">
    <location>
        <begin position="76"/>
        <end position="86"/>
    </location>
</feature>
<organism evidence="2 3">
    <name type="scientific">Cirrhinus mrigala</name>
    <name type="common">Mrigala</name>
    <dbReference type="NCBI Taxonomy" id="683832"/>
    <lineage>
        <taxon>Eukaryota</taxon>
        <taxon>Metazoa</taxon>
        <taxon>Chordata</taxon>
        <taxon>Craniata</taxon>
        <taxon>Vertebrata</taxon>
        <taxon>Euteleostomi</taxon>
        <taxon>Actinopterygii</taxon>
        <taxon>Neopterygii</taxon>
        <taxon>Teleostei</taxon>
        <taxon>Ostariophysi</taxon>
        <taxon>Cypriniformes</taxon>
        <taxon>Cyprinidae</taxon>
        <taxon>Labeoninae</taxon>
        <taxon>Labeonini</taxon>
        <taxon>Cirrhinus</taxon>
    </lineage>
</organism>
<proteinExistence type="predicted"/>
<dbReference type="EMBL" id="JAMKFB020000010">
    <property type="protein sequence ID" value="KAL0181873.1"/>
    <property type="molecule type" value="Genomic_DNA"/>
</dbReference>
<evidence type="ECO:0000256" key="1">
    <source>
        <dbReference type="SAM" id="MobiDB-lite"/>
    </source>
</evidence>
<reference evidence="2 3" key="1">
    <citation type="submission" date="2024-05" db="EMBL/GenBank/DDBJ databases">
        <title>Genome sequencing and assembly of Indian major carp, Cirrhinus mrigala (Hamilton, 1822).</title>
        <authorList>
            <person name="Mohindra V."/>
            <person name="Chowdhury L.M."/>
            <person name="Lal K."/>
            <person name="Jena J.K."/>
        </authorList>
    </citation>
    <scope>NUCLEOTIDE SEQUENCE [LARGE SCALE GENOMIC DNA]</scope>
    <source>
        <strain evidence="2">CM1030</strain>
        <tissue evidence="2">Blood</tissue>
    </source>
</reference>
<comment type="caution">
    <text evidence="2">The sequence shown here is derived from an EMBL/GenBank/DDBJ whole genome shotgun (WGS) entry which is preliminary data.</text>
</comment>
<feature type="non-terminal residue" evidence="2">
    <location>
        <position position="86"/>
    </location>
</feature>
<name>A0ABD0Q6I1_CIRMR</name>
<sequence length="86" mass="9020">GEDGTSAADELPDPAGPMRTAPVTADGAICPGRVYPQKRRVGGEDEGRSEAAAPRTSGPERERAPPDPPLTLDPSFWNTTPPSRNP</sequence>